<evidence type="ECO:0000313" key="2">
    <source>
        <dbReference type="Proteomes" id="UP000799118"/>
    </source>
</evidence>
<dbReference type="Proteomes" id="UP000799118">
    <property type="component" value="Unassembled WGS sequence"/>
</dbReference>
<accession>A0A6A4GHR3</accession>
<reference evidence="1" key="1">
    <citation type="journal article" date="2019" name="Environ. Microbiol.">
        <title>Fungal ecological strategies reflected in gene transcription - a case study of two litter decomposers.</title>
        <authorList>
            <person name="Barbi F."/>
            <person name="Kohler A."/>
            <person name="Barry K."/>
            <person name="Baskaran P."/>
            <person name="Daum C."/>
            <person name="Fauchery L."/>
            <person name="Ihrmark K."/>
            <person name="Kuo A."/>
            <person name="LaButti K."/>
            <person name="Lipzen A."/>
            <person name="Morin E."/>
            <person name="Grigoriev I.V."/>
            <person name="Henrissat B."/>
            <person name="Lindahl B."/>
            <person name="Martin F."/>
        </authorList>
    </citation>
    <scope>NUCLEOTIDE SEQUENCE</scope>
    <source>
        <strain evidence="1">JB14</strain>
    </source>
</reference>
<dbReference type="AlphaFoldDB" id="A0A6A4GHR3"/>
<keyword evidence="2" id="KW-1185">Reference proteome</keyword>
<dbReference type="EMBL" id="ML770063">
    <property type="protein sequence ID" value="KAE9384894.1"/>
    <property type="molecule type" value="Genomic_DNA"/>
</dbReference>
<organism evidence="1 2">
    <name type="scientific">Gymnopus androsaceus JB14</name>
    <dbReference type="NCBI Taxonomy" id="1447944"/>
    <lineage>
        <taxon>Eukaryota</taxon>
        <taxon>Fungi</taxon>
        <taxon>Dikarya</taxon>
        <taxon>Basidiomycota</taxon>
        <taxon>Agaricomycotina</taxon>
        <taxon>Agaricomycetes</taxon>
        <taxon>Agaricomycetidae</taxon>
        <taxon>Agaricales</taxon>
        <taxon>Marasmiineae</taxon>
        <taxon>Omphalotaceae</taxon>
        <taxon>Gymnopus</taxon>
    </lineage>
</organism>
<name>A0A6A4GHR3_9AGAR</name>
<evidence type="ECO:0000313" key="1">
    <source>
        <dbReference type="EMBL" id="KAE9384894.1"/>
    </source>
</evidence>
<proteinExistence type="predicted"/>
<gene>
    <name evidence="1" type="ORF">BT96DRAFT_1007604</name>
</gene>
<protein>
    <submittedName>
        <fullName evidence="1">Uncharacterized protein</fullName>
    </submittedName>
</protein>
<sequence>MSEKSHGGSGVHDDSRFDWHLLEFAKPRFTLPELNYIKGKRPMKQLPHCWFSSNFRRCLLEDVQFHFITTMHFTPTFLSILMHGLVSVARAVPLHANAGLGDLAIRAPLTIRCAVTNQQGGTSIVHDEARTTKMVQWVLEDKYVMETVLGSTVTPQITFPNPSPYAIKKPRKGLSGIYQSIAKAAEVSGVRLAYFQILGGYKTCRTHGVQTLPCYLLVGEDARGDPLFGIINLSQGKSLSLQGSLALASFSSSPTPNLNKEVMKVAESSVRWLFEQPEMIAKFGSLVIAFLNDFPLPSILPDDSVHFQFYGAHDSPCPKEKPCFALVGINHGHAVHYGSVWDYDYGLGVDQARKPIVVVQVTVPRAQEIASTHASEHRGPH</sequence>